<dbReference type="PROSITE" id="PS50297">
    <property type="entry name" value="ANK_REP_REGION"/>
    <property type="match status" value="3"/>
</dbReference>
<evidence type="ECO:0000313" key="6">
    <source>
        <dbReference type="Proteomes" id="UP000244929"/>
    </source>
</evidence>
<keyword evidence="1" id="KW-0677">Repeat</keyword>
<protein>
    <submittedName>
        <fullName evidence="5">Ankyrin repeat domain-containing protein</fullName>
    </submittedName>
</protein>
<dbReference type="OrthoDB" id="5657095at2"/>
<feature type="repeat" description="ANK" evidence="3">
    <location>
        <begin position="55"/>
        <end position="87"/>
    </location>
</feature>
<keyword evidence="2 3" id="KW-0040">ANK repeat</keyword>
<sequence>MKKLIVLITLLASVFCNAQAAPKMDVFDTARRGTVEEMKALMAIKKDTINAVNPMGFTPLILACYRGNNEVAEFLIKNVKNVDYDSSSGTALAAVAVKGNVRLAKALLEKGANPNIADPTGITPLIYATEFENIEFMKLLLKHKADKKQTDKEGKTPYDYAVFTKNQEVINLLKN</sequence>
<dbReference type="SMART" id="SM00248">
    <property type="entry name" value="ANK"/>
    <property type="match status" value="3"/>
</dbReference>
<reference evidence="5 6" key="1">
    <citation type="submission" date="2018-04" db="EMBL/GenBank/DDBJ databases">
        <title>Genome sequencing of Flavobacterium sp. HYN0059.</title>
        <authorList>
            <person name="Yi H."/>
            <person name="Baek C."/>
        </authorList>
    </citation>
    <scope>NUCLEOTIDE SEQUENCE [LARGE SCALE GENOMIC DNA]</scope>
    <source>
        <strain evidence="5 6">HYN0059</strain>
    </source>
</reference>
<feature type="repeat" description="ANK" evidence="3">
    <location>
        <begin position="87"/>
        <end position="119"/>
    </location>
</feature>
<dbReference type="Proteomes" id="UP000244929">
    <property type="component" value="Chromosome"/>
</dbReference>
<dbReference type="AlphaFoldDB" id="A0A2S1QVB5"/>
<dbReference type="RefSeq" id="WP_108776871.1">
    <property type="nucleotide sequence ID" value="NZ_CP029186.1"/>
</dbReference>
<dbReference type="SUPFAM" id="SSF48403">
    <property type="entry name" value="Ankyrin repeat"/>
    <property type="match status" value="1"/>
</dbReference>
<evidence type="ECO:0000256" key="4">
    <source>
        <dbReference type="SAM" id="SignalP"/>
    </source>
</evidence>
<dbReference type="Pfam" id="PF00023">
    <property type="entry name" value="Ank"/>
    <property type="match status" value="1"/>
</dbReference>
<accession>A0A2S1QVB5</accession>
<proteinExistence type="predicted"/>
<keyword evidence="6" id="KW-1185">Reference proteome</keyword>
<dbReference type="PANTHER" id="PTHR24171">
    <property type="entry name" value="ANKYRIN REPEAT DOMAIN-CONTAINING PROTEIN 39-RELATED"/>
    <property type="match status" value="1"/>
</dbReference>
<dbReference type="Pfam" id="PF12796">
    <property type="entry name" value="Ank_2"/>
    <property type="match status" value="1"/>
</dbReference>
<dbReference type="Gene3D" id="1.25.40.20">
    <property type="entry name" value="Ankyrin repeat-containing domain"/>
    <property type="match status" value="1"/>
</dbReference>
<keyword evidence="4" id="KW-0732">Signal</keyword>
<evidence type="ECO:0000256" key="2">
    <source>
        <dbReference type="ARBA" id="ARBA00023043"/>
    </source>
</evidence>
<feature type="repeat" description="ANK" evidence="3">
    <location>
        <begin position="120"/>
        <end position="152"/>
    </location>
</feature>
<feature type="signal peptide" evidence="4">
    <location>
        <begin position="1"/>
        <end position="20"/>
    </location>
</feature>
<dbReference type="PROSITE" id="PS50088">
    <property type="entry name" value="ANK_REPEAT"/>
    <property type="match status" value="3"/>
</dbReference>
<dbReference type="EMBL" id="CP029186">
    <property type="protein sequence ID" value="AWH84161.1"/>
    <property type="molecule type" value="Genomic_DNA"/>
</dbReference>
<name>A0A2S1QVB5_9FLAO</name>
<organism evidence="5 6">
    <name type="scientific">Flavobacterium album</name>
    <dbReference type="NCBI Taxonomy" id="2175091"/>
    <lineage>
        <taxon>Bacteria</taxon>
        <taxon>Pseudomonadati</taxon>
        <taxon>Bacteroidota</taxon>
        <taxon>Flavobacteriia</taxon>
        <taxon>Flavobacteriales</taxon>
        <taxon>Flavobacteriaceae</taxon>
        <taxon>Flavobacterium</taxon>
    </lineage>
</organism>
<evidence type="ECO:0000313" key="5">
    <source>
        <dbReference type="EMBL" id="AWH84161.1"/>
    </source>
</evidence>
<evidence type="ECO:0000256" key="3">
    <source>
        <dbReference type="PROSITE-ProRule" id="PRU00023"/>
    </source>
</evidence>
<dbReference type="KEGG" id="falb:HYN59_03105"/>
<dbReference type="InterPro" id="IPR002110">
    <property type="entry name" value="Ankyrin_rpt"/>
</dbReference>
<dbReference type="InterPro" id="IPR036770">
    <property type="entry name" value="Ankyrin_rpt-contain_sf"/>
</dbReference>
<feature type="chain" id="PRO_5015726365" evidence="4">
    <location>
        <begin position="21"/>
        <end position="175"/>
    </location>
</feature>
<gene>
    <name evidence="5" type="ORF">HYN59_03105</name>
</gene>
<dbReference type="PRINTS" id="PR01415">
    <property type="entry name" value="ANKYRIN"/>
</dbReference>
<evidence type="ECO:0000256" key="1">
    <source>
        <dbReference type="ARBA" id="ARBA00022737"/>
    </source>
</evidence>